<dbReference type="InterPro" id="IPR013094">
    <property type="entry name" value="AB_hydrolase_3"/>
</dbReference>
<proteinExistence type="predicted"/>
<reference evidence="2" key="2">
    <citation type="submission" date="2018-05" db="EMBL/GenBank/DDBJ databases">
        <title>OmerRS3 (Oryza meridionalis Reference Sequence Version 3).</title>
        <authorList>
            <person name="Zhang J."/>
            <person name="Kudrna D."/>
            <person name="Lee S."/>
            <person name="Talag J."/>
            <person name="Welchert J."/>
            <person name="Wing R.A."/>
        </authorList>
    </citation>
    <scope>NUCLEOTIDE SEQUENCE [LARGE SCALE GENOMIC DNA]</scope>
    <source>
        <strain evidence="2">cv. OR44</strain>
    </source>
</reference>
<dbReference type="EnsemblPlants" id="OMERI07G12080.1">
    <property type="protein sequence ID" value="OMERI07G12080.1"/>
    <property type="gene ID" value="OMERI07G12080"/>
</dbReference>
<dbReference type="Gramene" id="OMERI07G12080.1">
    <property type="protein sequence ID" value="OMERI07G12080.1"/>
    <property type="gene ID" value="OMERI07G12080"/>
</dbReference>
<dbReference type="Pfam" id="PF07859">
    <property type="entry name" value="Abhydrolase_3"/>
    <property type="match status" value="1"/>
</dbReference>
<evidence type="ECO:0000313" key="3">
    <source>
        <dbReference type="Proteomes" id="UP000008021"/>
    </source>
</evidence>
<dbReference type="PANTHER" id="PTHR23024">
    <property type="entry name" value="ARYLACETAMIDE DEACETYLASE"/>
    <property type="match status" value="1"/>
</dbReference>
<dbReference type="AlphaFoldDB" id="A0A0E0EBM8"/>
<sequence length="452" mass="47063">MAPRSSPAIGGASAGGGGGGRVAVDLYPFLRVYEGGHIERLVRSTAAVAASHDDGTAAAAVRPATRDGVATRDVVVDEDTGASARLFLPGGGGGGRRRLPLVLYFHGGAFVTGSAFGRLFHRYAASLAARAGALVVSVEYRLAPEHPLPAAFADGWAALRWATSLADPWVARYADPMRLFLAGESAGATIAHNVAARAAGPDGDDIDIEGMALLQPCFWGARWLPSEEEAAAGRRDEPPMLAPGRLDALWPYVTGGAAGNDDPRIDPPAEDVSSLPCRRALVAVAEKDVLSERGRRYAAQLRGGGREVTLVESEGEDHCFHLYRPARPSAVELMDRVAQFISPASSCLQAEELQLHGRRRTLCHGNAAAAAATPSGAPRRQLVVSGGPTTAKLGRPKTKVCGGPACKAQTALCMGPRGMGKAQRHGFVGMGGPIKSGTNKYSVSSAALRVLC</sequence>
<feature type="domain" description="Alpha/beta hydrolase fold-3" evidence="1">
    <location>
        <begin position="102"/>
        <end position="321"/>
    </location>
</feature>
<protein>
    <recommendedName>
        <fullName evidence="1">Alpha/beta hydrolase fold-3 domain-containing protein</fullName>
    </recommendedName>
</protein>
<reference evidence="2" key="1">
    <citation type="submission" date="2015-04" db="UniProtKB">
        <authorList>
            <consortium name="EnsemblPlants"/>
        </authorList>
    </citation>
    <scope>IDENTIFICATION</scope>
</reference>
<evidence type="ECO:0000259" key="1">
    <source>
        <dbReference type="Pfam" id="PF07859"/>
    </source>
</evidence>
<dbReference type="PANTHER" id="PTHR23024:SF563">
    <property type="entry name" value="OS09G0435700 PROTEIN"/>
    <property type="match status" value="1"/>
</dbReference>
<dbReference type="HOGENOM" id="CLU_012494_22_0_1"/>
<dbReference type="SUPFAM" id="SSF53474">
    <property type="entry name" value="alpha/beta-Hydrolases"/>
    <property type="match status" value="1"/>
</dbReference>
<evidence type="ECO:0000313" key="2">
    <source>
        <dbReference type="EnsemblPlants" id="OMERI07G12080.1"/>
    </source>
</evidence>
<dbReference type="Gene3D" id="3.40.50.1820">
    <property type="entry name" value="alpha/beta hydrolase"/>
    <property type="match status" value="1"/>
</dbReference>
<dbReference type="InterPro" id="IPR050466">
    <property type="entry name" value="Carboxylest/Gibb_receptor"/>
</dbReference>
<dbReference type="GO" id="GO:0016787">
    <property type="term" value="F:hydrolase activity"/>
    <property type="evidence" value="ECO:0007669"/>
    <property type="project" value="InterPro"/>
</dbReference>
<dbReference type="Proteomes" id="UP000008021">
    <property type="component" value="Chromosome 7"/>
</dbReference>
<dbReference type="eggNOG" id="KOG1515">
    <property type="taxonomic scope" value="Eukaryota"/>
</dbReference>
<dbReference type="InterPro" id="IPR029058">
    <property type="entry name" value="AB_hydrolase_fold"/>
</dbReference>
<organism evidence="2">
    <name type="scientific">Oryza meridionalis</name>
    <dbReference type="NCBI Taxonomy" id="40149"/>
    <lineage>
        <taxon>Eukaryota</taxon>
        <taxon>Viridiplantae</taxon>
        <taxon>Streptophyta</taxon>
        <taxon>Embryophyta</taxon>
        <taxon>Tracheophyta</taxon>
        <taxon>Spermatophyta</taxon>
        <taxon>Magnoliopsida</taxon>
        <taxon>Liliopsida</taxon>
        <taxon>Poales</taxon>
        <taxon>Poaceae</taxon>
        <taxon>BOP clade</taxon>
        <taxon>Oryzoideae</taxon>
        <taxon>Oryzeae</taxon>
        <taxon>Oryzinae</taxon>
        <taxon>Oryza</taxon>
    </lineage>
</organism>
<name>A0A0E0EBM8_9ORYZ</name>
<accession>A0A0E0EBM8</accession>
<dbReference type="STRING" id="40149.A0A0E0EBM8"/>
<keyword evidence="3" id="KW-1185">Reference proteome</keyword>